<dbReference type="EMBL" id="CP017641">
    <property type="protein sequence ID" value="APZ96701.1"/>
    <property type="molecule type" value="Genomic_DNA"/>
</dbReference>
<organism evidence="2 3">
    <name type="scientific">Fuerstiella marisgermanici</name>
    <dbReference type="NCBI Taxonomy" id="1891926"/>
    <lineage>
        <taxon>Bacteria</taxon>
        <taxon>Pseudomonadati</taxon>
        <taxon>Planctomycetota</taxon>
        <taxon>Planctomycetia</taxon>
        <taxon>Planctomycetales</taxon>
        <taxon>Planctomycetaceae</taxon>
        <taxon>Fuerstiella</taxon>
    </lineage>
</organism>
<keyword evidence="1" id="KW-0732">Signal</keyword>
<evidence type="ECO:0000256" key="1">
    <source>
        <dbReference type="SAM" id="SignalP"/>
    </source>
</evidence>
<gene>
    <name evidence="2" type="ORF">Fuma_06374</name>
</gene>
<dbReference type="InterPro" id="IPR007788">
    <property type="entry name" value="QCT"/>
</dbReference>
<dbReference type="Proteomes" id="UP000187735">
    <property type="component" value="Chromosome"/>
</dbReference>
<evidence type="ECO:0000313" key="3">
    <source>
        <dbReference type="Proteomes" id="UP000187735"/>
    </source>
</evidence>
<dbReference type="InterPro" id="IPR011044">
    <property type="entry name" value="Quino_amine_DH_bsu"/>
</dbReference>
<feature type="signal peptide" evidence="1">
    <location>
        <begin position="1"/>
        <end position="25"/>
    </location>
</feature>
<feature type="chain" id="PRO_5013043495" evidence="1">
    <location>
        <begin position="26"/>
        <end position="257"/>
    </location>
</feature>
<dbReference type="Pfam" id="PF05096">
    <property type="entry name" value="Glu_cyclase_2"/>
    <property type="match status" value="1"/>
</dbReference>
<dbReference type="AlphaFoldDB" id="A0A1P8WRL4"/>
<sequence length="257" mass="28615" precursor="true">MPIAVLAVAVTIAASVFLSSDSSAAAPVQRVRVVNEFPHDPSSFCQGLVVHKGNLIEGTGHYNQSRLMQVDLETGKPSVNVPLPGEIFGEGVTVWKDTIIQLTWRNGYLITYNADTFERTGTVRLRSIDSSLREGWGITHDGTHLIISDGSPILRFVNPETFQAVRRLRVTDGRRAVSKLNELEFVNGEIFANVWYSDRIARIDPETGRVIGWLELKPLRPRGLSREAALNGIAWDAASKRLFVTGKNWPTLYEIEF</sequence>
<dbReference type="STRING" id="1891926.Fuma_06374"/>
<dbReference type="KEGG" id="fmr:Fuma_06374"/>
<dbReference type="PANTHER" id="PTHR31270">
    <property type="entry name" value="GLUTAMINYL-PEPTIDE CYCLOTRANSFERASE"/>
    <property type="match status" value="1"/>
</dbReference>
<keyword evidence="3" id="KW-1185">Reference proteome</keyword>
<reference evidence="2 3" key="1">
    <citation type="journal article" date="2016" name="Front. Microbiol.">
        <title>Fuerstia marisgermanicae gen. nov., sp. nov., an Unusual Member of the Phylum Planctomycetes from the German Wadden Sea.</title>
        <authorList>
            <person name="Kohn T."/>
            <person name="Heuer A."/>
            <person name="Jogler M."/>
            <person name="Vollmers J."/>
            <person name="Boedeker C."/>
            <person name="Bunk B."/>
            <person name="Rast P."/>
            <person name="Borchert D."/>
            <person name="Glockner I."/>
            <person name="Freese H.M."/>
            <person name="Klenk H.P."/>
            <person name="Overmann J."/>
            <person name="Kaster A.K."/>
            <person name="Rohde M."/>
            <person name="Wiegand S."/>
            <person name="Jogler C."/>
        </authorList>
    </citation>
    <scope>NUCLEOTIDE SEQUENCE [LARGE SCALE GENOMIC DNA]</scope>
    <source>
        <strain evidence="2 3">NH11</strain>
    </source>
</reference>
<protein>
    <submittedName>
        <fullName evidence="2">Glutamine cyclotransferase</fullName>
    </submittedName>
</protein>
<dbReference type="PANTHER" id="PTHR31270:SF1">
    <property type="entry name" value="GLUTAMINYL-PEPTIDE CYCLOTRANSFERASE"/>
    <property type="match status" value="1"/>
</dbReference>
<dbReference type="SUPFAM" id="SSF50969">
    <property type="entry name" value="YVTN repeat-like/Quinoprotein amine dehydrogenase"/>
    <property type="match status" value="1"/>
</dbReference>
<evidence type="ECO:0000313" key="2">
    <source>
        <dbReference type="EMBL" id="APZ96701.1"/>
    </source>
</evidence>
<proteinExistence type="predicted"/>
<keyword evidence="2" id="KW-0808">Transferase</keyword>
<dbReference type="GO" id="GO:0016603">
    <property type="term" value="F:glutaminyl-peptide cyclotransferase activity"/>
    <property type="evidence" value="ECO:0007669"/>
    <property type="project" value="InterPro"/>
</dbReference>
<dbReference type="Gene3D" id="2.130.10.10">
    <property type="entry name" value="YVTN repeat-like/Quinoprotein amine dehydrogenase"/>
    <property type="match status" value="1"/>
</dbReference>
<dbReference type="InterPro" id="IPR015943">
    <property type="entry name" value="WD40/YVTN_repeat-like_dom_sf"/>
</dbReference>
<accession>A0A1P8WRL4</accession>
<name>A0A1P8WRL4_9PLAN</name>
<dbReference type="OrthoDB" id="9783700at2"/>